<dbReference type="EMBL" id="CP120374">
    <property type="protein sequence ID" value="WEX90862.1"/>
    <property type="molecule type" value="Genomic_DNA"/>
</dbReference>
<feature type="chain" id="PRO_5046998631" description="Glycine-rich cell wall protein" evidence="2">
    <location>
        <begin position="22"/>
        <end position="153"/>
    </location>
</feature>
<sequence length="153" mass="15185">MMERRKFVTALCTASIGFAIAALPYKITVSGSTLELASQSAFAKDGNNGKGNGGGGGNGGGNGKGGSSNGGGNGNGKGSGGTGNSRSSNASTGASGKSTSVRGNGSGLSIRHADGISEEIRAGRYIMKDSRGRTIVNRRATSADEKRLQALVD</sequence>
<keyword evidence="4" id="KW-1185">Reference proteome</keyword>
<feature type="region of interest" description="Disordered" evidence="1">
    <location>
        <begin position="45"/>
        <end position="112"/>
    </location>
</feature>
<reference evidence="3 4" key="1">
    <citation type="submission" date="2023-03" db="EMBL/GenBank/DDBJ databases">
        <authorList>
            <person name="Kaur S."/>
            <person name="Espinosa-Saiz D."/>
            <person name="Velazquez E."/>
            <person name="Menendez E."/>
            <person name="diCenzo G.C."/>
        </authorList>
    </citation>
    <scope>NUCLEOTIDE SEQUENCE [LARGE SCALE GENOMIC DNA]</scope>
    <source>
        <strain evidence="3 4">LMG 24692</strain>
    </source>
</reference>
<evidence type="ECO:0000256" key="1">
    <source>
        <dbReference type="SAM" id="MobiDB-lite"/>
    </source>
</evidence>
<evidence type="ECO:0000313" key="3">
    <source>
        <dbReference type="EMBL" id="WEX90862.1"/>
    </source>
</evidence>
<proteinExistence type="predicted"/>
<dbReference type="Proteomes" id="UP001229355">
    <property type="component" value="Chromosome 2"/>
</dbReference>
<accession>A0ABY8DKV4</accession>
<evidence type="ECO:0008006" key="5">
    <source>
        <dbReference type="Google" id="ProtNLM"/>
    </source>
</evidence>
<protein>
    <recommendedName>
        <fullName evidence="5">Glycine-rich cell wall protein</fullName>
    </recommendedName>
</protein>
<feature type="compositionally biased region" description="Gly residues" evidence="1">
    <location>
        <begin position="48"/>
        <end position="83"/>
    </location>
</feature>
<organism evidence="3 4">
    <name type="scientific">Sinorhizobium garamanticum</name>
    <dbReference type="NCBI Taxonomy" id="680247"/>
    <lineage>
        <taxon>Bacteria</taxon>
        <taxon>Pseudomonadati</taxon>
        <taxon>Pseudomonadota</taxon>
        <taxon>Alphaproteobacteria</taxon>
        <taxon>Hyphomicrobiales</taxon>
        <taxon>Rhizobiaceae</taxon>
        <taxon>Sinorhizobium/Ensifer group</taxon>
        <taxon>Sinorhizobium</taxon>
    </lineage>
</organism>
<name>A0ABY8DKV4_9HYPH</name>
<evidence type="ECO:0000256" key="2">
    <source>
        <dbReference type="SAM" id="SignalP"/>
    </source>
</evidence>
<feature type="compositionally biased region" description="Low complexity" evidence="1">
    <location>
        <begin position="84"/>
        <end position="96"/>
    </location>
</feature>
<gene>
    <name evidence="3" type="ORF">PZN02_004431</name>
</gene>
<dbReference type="RefSeq" id="WP_280662824.1">
    <property type="nucleotide sequence ID" value="NZ_CP120374.1"/>
</dbReference>
<feature type="signal peptide" evidence="2">
    <location>
        <begin position="1"/>
        <end position="21"/>
    </location>
</feature>
<evidence type="ECO:0000313" key="4">
    <source>
        <dbReference type="Proteomes" id="UP001229355"/>
    </source>
</evidence>
<keyword evidence="2" id="KW-0732">Signal</keyword>